<dbReference type="OrthoDB" id="9801163at2"/>
<organism evidence="3 4">
    <name type="scientific">Christensenella minuta</name>
    <dbReference type="NCBI Taxonomy" id="626937"/>
    <lineage>
        <taxon>Bacteria</taxon>
        <taxon>Bacillati</taxon>
        <taxon>Bacillota</taxon>
        <taxon>Clostridia</taxon>
        <taxon>Christensenellales</taxon>
        <taxon>Christensenellaceae</taxon>
        <taxon>Christensenella</taxon>
    </lineage>
</organism>
<evidence type="ECO:0000259" key="2">
    <source>
        <dbReference type="Pfam" id="PF04069"/>
    </source>
</evidence>
<keyword evidence="4" id="KW-1185">Reference proteome</keyword>
<keyword evidence="1" id="KW-0732">Signal</keyword>
<dbReference type="CDD" id="cd13612">
    <property type="entry name" value="PBP2_ProWX"/>
    <property type="match status" value="1"/>
</dbReference>
<gene>
    <name evidence="3" type="ORF">HMPREF3293_01044</name>
</gene>
<protein>
    <submittedName>
        <fullName evidence="3">Putative glycine betaine/carnitine/choline-binding protein</fullName>
    </submittedName>
</protein>
<dbReference type="STRING" id="626937.HMPREF3293_01044"/>
<proteinExistence type="predicted"/>
<dbReference type="RefSeq" id="WP_066520593.1">
    <property type="nucleotide sequence ID" value="NZ_CABMOF010000003.1"/>
</dbReference>
<name>A0A136Q6K6_9FIRM</name>
<dbReference type="AlphaFoldDB" id="A0A136Q6K6"/>
<dbReference type="Pfam" id="PF04069">
    <property type="entry name" value="OpuAC"/>
    <property type="match status" value="1"/>
</dbReference>
<dbReference type="GO" id="GO:0043190">
    <property type="term" value="C:ATP-binding cassette (ABC) transporter complex"/>
    <property type="evidence" value="ECO:0007669"/>
    <property type="project" value="InterPro"/>
</dbReference>
<feature type="signal peptide" evidence="1">
    <location>
        <begin position="1"/>
        <end position="22"/>
    </location>
</feature>
<evidence type="ECO:0000313" key="4">
    <source>
        <dbReference type="Proteomes" id="UP000070366"/>
    </source>
</evidence>
<evidence type="ECO:0000256" key="1">
    <source>
        <dbReference type="SAM" id="SignalP"/>
    </source>
</evidence>
<dbReference type="PROSITE" id="PS51257">
    <property type="entry name" value="PROKAR_LIPOPROTEIN"/>
    <property type="match status" value="1"/>
</dbReference>
<dbReference type="Gene3D" id="3.40.190.10">
    <property type="entry name" value="Periplasmic binding protein-like II"/>
    <property type="match status" value="1"/>
</dbReference>
<dbReference type="GO" id="GO:0022857">
    <property type="term" value="F:transmembrane transporter activity"/>
    <property type="evidence" value="ECO:0007669"/>
    <property type="project" value="InterPro"/>
</dbReference>
<feature type="chain" id="PRO_5038532909" evidence="1">
    <location>
        <begin position="23"/>
        <end position="299"/>
    </location>
</feature>
<dbReference type="InterPro" id="IPR007210">
    <property type="entry name" value="ABC_Gly_betaine_transp_sub-bd"/>
</dbReference>
<dbReference type="Gene3D" id="3.40.190.120">
    <property type="entry name" value="Osmoprotection protein (prox), domain 2"/>
    <property type="match status" value="1"/>
</dbReference>
<dbReference type="EMBL" id="LSZW01000047">
    <property type="protein sequence ID" value="KXK66307.1"/>
    <property type="molecule type" value="Genomic_DNA"/>
</dbReference>
<reference evidence="3 4" key="1">
    <citation type="submission" date="2016-02" db="EMBL/GenBank/DDBJ databases">
        <authorList>
            <person name="Wen L."/>
            <person name="He K."/>
            <person name="Yang H."/>
        </authorList>
    </citation>
    <scope>NUCLEOTIDE SEQUENCE [LARGE SCALE GENOMIC DNA]</scope>
    <source>
        <strain evidence="3 4">DSM 22607</strain>
    </source>
</reference>
<feature type="domain" description="ABC-type glycine betaine transport system substrate-binding" evidence="2">
    <location>
        <begin position="30"/>
        <end position="295"/>
    </location>
</feature>
<evidence type="ECO:0000313" key="3">
    <source>
        <dbReference type="EMBL" id="KXK66307.1"/>
    </source>
</evidence>
<dbReference type="KEGG" id="cmiu:B1H56_02130"/>
<dbReference type="Proteomes" id="UP000070366">
    <property type="component" value="Unassembled WGS sequence"/>
</dbReference>
<accession>A0A136Q6K6</accession>
<dbReference type="PATRIC" id="fig|626937.4.peg.1032"/>
<sequence length="299" mass="33609">MKKKKWTALLMAAVLCGTFLLGGCSGKASDTVRIATKPMAEQFILSEMLAALIEKDTDLNVEITKGIAGGTGNIHPAMVKGDFDLYPEYTGTAWSDILKHTEQSSPDEMYKKLQEEYKDQFKMEWVGLYGFNNTYTLAVKKEFAEENNVVTFSDLAALTPNLKFGAEYDFYEREDGYDPLCETYGYHFKDTSDLDIGLKYQAIGADEVDVINAFTTDGLLGAYELKTLEDDKDFFPSYYCGTIVRGEVLEAHPELRGVLMKMDGILTDEEMSQLNYRVENDNEDEKTVAVDFLTQKGLL</sequence>
<dbReference type="SUPFAM" id="SSF53850">
    <property type="entry name" value="Periplasmic binding protein-like II"/>
    <property type="match status" value="1"/>
</dbReference>
<comment type="caution">
    <text evidence="3">The sequence shown here is derived from an EMBL/GenBank/DDBJ whole genome shotgun (WGS) entry which is preliminary data.</text>
</comment>